<dbReference type="SUPFAM" id="SSF82866">
    <property type="entry name" value="Multidrug efflux transporter AcrB transmembrane domain"/>
    <property type="match status" value="2"/>
</dbReference>
<evidence type="ECO:0000259" key="10">
    <source>
        <dbReference type="PROSITE" id="PS50156"/>
    </source>
</evidence>
<dbReference type="GO" id="GO:0042910">
    <property type="term" value="F:xenobiotic transmembrane transporter activity"/>
    <property type="evidence" value="ECO:0007669"/>
    <property type="project" value="TreeGrafter"/>
</dbReference>
<feature type="transmembrane region" description="Helical" evidence="9">
    <location>
        <begin position="394"/>
        <end position="415"/>
    </location>
</feature>
<dbReference type="PANTHER" id="PTHR32063:SF76">
    <property type="entry name" value="EFFLUX PUMP MEMBRANE TRANSPORTER"/>
    <property type="match status" value="1"/>
</dbReference>
<protein>
    <recommendedName>
        <fullName evidence="9">Efflux pump membrane transporter</fullName>
    </recommendedName>
</protein>
<dbReference type="PROSITE" id="PS50156">
    <property type="entry name" value="SSD"/>
    <property type="match status" value="1"/>
</dbReference>
<feature type="transmembrane region" description="Helical" evidence="9">
    <location>
        <begin position="342"/>
        <end position="361"/>
    </location>
</feature>
<dbReference type="OrthoDB" id="9758297at2"/>
<reference evidence="11 12" key="1">
    <citation type="submission" date="2014-07" db="EMBL/GenBank/DDBJ databases">
        <title>Comparative analysis of Nitrosococcus oceani genome inventories of strains from Pacific and Atlantic gyres.</title>
        <authorList>
            <person name="Lim C.K."/>
            <person name="Wang L."/>
            <person name="Sayavedra-Soto L.A."/>
            <person name="Klotz M.G."/>
        </authorList>
    </citation>
    <scope>NUCLEOTIDE SEQUENCE [LARGE SCALE GENOMIC DNA]</scope>
    <source>
        <strain evidence="11 12">C-27</strain>
    </source>
</reference>
<feature type="transmembrane region" description="Helical" evidence="9">
    <location>
        <begin position="999"/>
        <end position="1025"/>
    </location>
</feature>
<dbReference type="FunFam" id="1.20.1640.10:FF:000001">
    <property type="entry name" value="Efflux pump membrane transporter"/>
    <property type="match status" value="1"/>
</dbReference>
<dbReference type="GO" id="GO:0005886">
    <property type="term" value="C:plasma membrane"/>
    <property type="evidence" value="ECO:0007669"/>
    <property type="project" value="UniProtKB-SubCell"/>
</dbReference>
<sequence>MFSAFFIDRPKFALVISLVMLLVGGIALSLIPVAEFPEITPPQVTVSASYPGANAEGVEQSVAVPIEEQVNGVEGMSYMSSTSSSDGSYQLNITFEVGTDADIAAVNVQNRVAVANTQLPQEVIRQGLTTRKQSPNMLLIVNLISPKGSRDSLFLSNYASIYLQNPLARISGVGDVSQFGVQDYGMRVWLDPDRLTALGLTASDVVKAIEEQNIQASAGSLGAPPFTKAPQFQYTLQAKGRLATVEEFEDIIVRASADGSLVQLKDIARLELGSQSYNAISKLNSQPAASIVVYQSPGANALQVANQIYAELERLAQSFPPDMEYHILYDTTQAVRASVQEVIKTLLITFVLVVAVTFLFLADWRSTLIPVCAIPVSLVGAFAAMYVLGFSANIITLFAMILAIGIVVDDSIVVVENVQRIMRENALEAREATRRAMAEITGPVIATTLVLLAVFVPVSFMPGITGQLYQQFAVTISVAVAISSLNALTLSPALCRLLLKPDSGQTHGLLRAFAWLVNRLRNGYVRVCSLMLRHLRISLLLVLTFVIVTVFLFQRAPSGFLPTEDKGVLMVNVQLPDGASLARTEAVIDEITQMTRDTAGITDVISVTGFSILGGAASNAGLVIPILAPWDERSSPQLQWEPILGHLNASLASIAAAEAFAFPPPPITGLGTGGGIEAQLQDLGGGSPQELAAAMGSLVFAANQHPALMGVFSTYSASAPQLYLDIDRERAKVLGVSIADVFTTLSANLSSLYVNDFNLFGKSYRVMVQAEAEYRNAIKDIGNLYVRSGPGEMVPLRALIDVEPVLGPLSITRYNQFKSAAITGNPAPGYSSGEAIAALEQVAAEALPEGYRIEWTGTSKEELAAGALVIYIFALAIVFAYLFLVAQYESWTLPLGVISSVVFALFGALLPVVMLPFLDNNLYAQIGIVMLIGLASKSAILIVEFAKERREQGLSTHEAALTAARLRFRAVLMTALSFILGVSPLLFASGAGAASRTSVGFVVFGGMLAATVIGIFFIPVLHVLYQDIRLSVPRVWQRPTLRPAKLVPKETEQSDDEQG</sequence>
<feature type="transmembrane region" description="Helical" evidence="9">
    <location>
        <begin position="468"/>
        <end position="490"/>
    </location>
</feature>
<dbReference type="PRINTS" id="PR00702">
    <property type="entry name" value="ACRIFLAVINRP"/>
</dbReference>
<dbReference type="Gene3D" id="3.30.70.1320">
    <property type="entry name" value="Multidrug efflux transporter AcrB pore domain like"/>
    <property type="match status" value="1"/>
</dbReference>
<evidence type="ECO:0000256" key="6">
    <source>
        <dbReference type="ARBA" id="ARBA00022692"/>
    </source>
</evidence>
<dbReference type="FunFam" id="3.30.70.1430:FF:000001">
    <property type="entry name" value="Efflux pump membrane transporter"/>
    <property type="match status" value="1"/>
</dbReference>
<feature type="transmembrane region" description="Helical" evidence="9">
    <location>
        <begin position="368"/>
        <end position="388"/>
    </location>
</feature>
<evidence type="ECO:0000256" key="3">
    <source>
        <dbReference type="ARBA" id="ARBA00022448"/>
    </source>
</evidence>
<keyword evidence="5 9" id="KW-0997">Cell inner membrane</keyword>
<dbReference type="Pfam" id="PF00873">
    <property type="entry name" value="ACR_tran"/>
    <property type="match status" value="1"/>
</dbReference>
<dbReference type="InterPro" id="IPR004764">
    <property type="entry name" value="MdtF-like"/>
</dbReference>
<proteinExistence type="inferred from homology"/>
<keyword evidence="8 9" id="KW-0472">Membrane</keyword>
<evidence type="ECO:0000256" key="7">
    <source>
        <dbReference type="ARBA" id="ARBA00022989"/>
    </source>
</evidence>
<dbReference type="PANTHER" id="PTHR32063">
    <property type="match status" value="1"/>
</dbReference>
<organism evidence="11 12">
    <name type="scientific">Nitrosococcus oceani C-27</name>
    <dbReference type="NCBI Taxonomy" id="314279"/>
    <lineage>
        <taxon>Bacteria</taxon>
        <taxon>Pseudomonadati</taxon>
        <taxon>Pseudomonadota</taxon>
        <taxon>Gammaproteobacteria</taxon>
        <taxon>Chromatiales</taxon>
        <taxon>Chromatiaceae</taxon>
        <taxon>Nitrosococcus</taxon>
    </lineage>
</organism>
<evidence type="ECO:0000256" key="4">
    <source>
        <dbReference type="ARBA" id="ARBA00022475"/>
    </source>
</evidence>
<keyword evidence="3 9" id="KW-0813">Transport</keyword>
<dbReference type="NCBIfam" id="TIGR00915">
    <property type="entry name" value="2A0602"/>
    <property type="match status" value="1"/>
</dbReference>
<comment type="caution">
    <text evidence="11">The sequence shown here is derived from an EMBL/GenBank/DDBJ whole genome shotgun (WGS) entry which is preliminary data.</text>
</comment>
<dbReference type="InterPro" id="IPR001036">
    <property type="entry name" value="Acrflvin-R"/>
</dbReference>
<dbReference type="SUPFAM" id="SSF82693">
    <property type="entry name" value="Multidrug efflux transporter AcrB pore domain, PN1, PN2, PC1 and PC2 subdomains"/>
    <property type="match status" value="3"/>
</dbReference>
<dbReference type="Gene3D" id="1.20.1640.10">
    <property type="entry name" value="Multidrug efflux transporter AcrB transmembrane domain"/>
    <property type="match status" value="2"/>
</dbReference>
<keyword evidence="7 9" id="KW-1133">Transmembrane helix</keyword>
<dbReference type="EMBL" id="JPGN01000034">
    <property type="protein sequence ID" value="KFI19919.1"/>
    <property type="molecule type" value="Genomic_DNA"/>
</dbReference>
<dbReference type="Gene3D" id="3.30.70.1430">
    <property type="entry name" value="Multidrug efflux transporter AcrB pore domain"/>
    <property type="match status" value="2"/>
</dbReference>
<evidence type="ECO:0000256" key="5">
    <source>
        <dbReference type="ARBA" id="ARBA00022519"/>
    </source>
</evidence>
<dbReference type="Gene3D" id="3.30.2090.10">
    <property type="entry name" value="Multidrug efflux transporter AcrB TolC docking domain, DN and DC subdomains"/>
    <property type="match status" value="2"/>
</dbReference>
<dbReference type="NCBIfam" id="NF000282">
    <property type="entry name" value="RND_permease_1"/>
    <property type="match status" value="1"/>
</dbReference>
<dbReference type="HOGENOM" id="CLU_002755_1_2_6"/>
<dbReference type="SUPFAM" id="SSF82714">
    <property type="entry name" value="Multidrug efflux transporter AcrB TolC docking domain, DN and DC subdomains"/>
    <property type="match status" value="2"/>
</dbReference>
<accession>A0A0E2Z355</accession>
<evidence type="ECO:0000313" key="12">
    <source>
        <dbReference type="Proteomes" id="UP000028839"/>
    </source>
</evidence>
<feature type="transmembrane region" description="Helical" evidence="9">
    <location>
        <begin position="535"/>
        <end position="553"/>
    </location>
</feature>
<dbReference type="InterPro" id="IPR027463">
    <property type="entry name" value="AcrB_DN_DC_subdom"/>
</dbReference>
<dbReference type="Gene3D" id="3.30.70.1440">
    <property type="entry name" value="Multidrug efflux transporter AcrB pore domain"/>
    <property type="match status" value="1"/>
</dbReference>
<keyword evidence="6 9" id="KW-0812">Transmembrane</keyword>
<keyword evidence="4" id="KW-1003">Cell membrane</keyword>
<feature type="transmembrane region" description="Helical" evidence="9">
    <location>
        <begin position="12"/>
        <end position="34"/>
    </location>
</feature>
<feature type="transmembrane region" description="Helical" evidence="9">
    <location>
        <begin position="891"/>
        <end position="910"/>
    </location>
</feature>
<evidence type="ECO:0000256" key="1">
    <source>
        <dbReference type="ARBA" id="ARBA00004429"/>
    </source>
</evidence>
<comment type="similarity">
    <text evidence="2 9">Belongs to the resistance-nodulation-cell division (RND) (TC 2.A.6) family.</text>
</comment>
<evidence type="ECO:0000256" key="8">
    <source>
        <dbReference type="ARBA" id="ARBA00023136"/>
    </source>
</evidence>
<feature type="transmembrane region" description="Helical" evidence="9">
    <location>
        <begin position="922"/>
        <end position="945"/>
    </location>
</feature>
<dbReference type="InterPro" id="IPR000731">
    <property type="entry name" value="SSD"/>
</dbReference>
<dbReference type="GO" id="GO:0009636">
    <property type="term" value="P:response to toxic substance"/>
    <property type="evidence" value="ECO:0007669"/>
    <property type="project" value="UniProtKB-ARBA"/>
</dbReference>
<name>A0A0E2Z355_9GAMM</name>
<comment type="subcellular location">
    <subcellularLocation>
        <location evidence="1 9">Cell inner membrane</location>
        <topology evidence="1 9">Multi-pass membrane protein</topology>
    </subcellularLocation>
</comment>
<evidence type="ECO:0000256" key="2">
    <source>
        <dbReference type="ARBA" id="ARBA00010942"/>
    </source>
</evidence>
<evidence type="ECO:0000313" key="11">
    <source>
        <dbReference type="EMBL" id="KFI19919.1"/>
    </source>
</evidence>
<feature type="transmembrane region" description="Helical" evidence="9">
    <location>
        <begin position="436"/>
        <end position="456"/>
    </location>
</feature>
<gene>
    <name evidence="11" type="ORF">IB75_05840</name>
</gene>
<dbReference type="GO" id="GO:0015562">
    <property type="term" value="F:efflux transmembrane transporter activity"/>
    <property type="evidence" value="ECO:0007669"/>
    <property type="project" value="InterPro"/>
</dbReference>
<evidence type="ECO:0000256" key="9">
    <source>
        <dbReference type="RuleBase" id="RU364070"/>
    </source>
</evidence>
<feature type="domain" description="SSD" evidence="10">
    <location>
        <begin position="377"/>
        <end position="497"/>
    </location>
</feature>
<dbReference type="AlphaFoldDB" id="A0A0E2Z355"/>
<feature type="transmembrane region" description="Helical" evidence="9">
    <location>
        <begin position="863"/>
        <end position="884"/>
    </location>
</feature>
<dbReference type="Proteomes" id="UP000028839">
    <property type="component" value="Unassembled WGS sequence"/>
</dbReference>
<feature type="transmembrane region" description="Helical" evidence="9">
    <location>
        <begin position="966"/>
        <end position="987"/>
    </location>
</feature>